<dbReference type="Pfam" id="PF04545">
    <property type="entry name" value="Sigma70_r4"/>
    <property type="match status" value="1"/>
</dbReference>
<reference evidence="8 9" key="1">
    <citation type="submission" date="2014-11" db="EMBL/GenBank/DDBJ databases">
        <title>Genome sequence and analysis of novel Kurthia sp.</title>
        <authorList>
            <person name="Lawson J.N."/>
            <person name="Gonzalez J.E."/>
            <person name="Rinauldi L."/>
            <person name="Xuan Z."/>
            <person name="Firman A."/>
            <person name="Shaddox L."/>
            <person name="Trudeau A."/>
            <person name="Shah S."/>
            <person name="Reiman D."/>
        </authorList>
    </citation>
    <scope>NUCLEOTIDE SEQUENCE [LARGE SCALE GENOMIC DNA]</scope>
    <source>
        <strain evidence="8 9">3B1D</strain>
    </source>
</reference>
<evidence type="ECO:0000259" key="6">
    <source>
        <dbReference type="Pfam" id="PF04542"/>
    </source>
</evidence>
<name>A0A433RV24_9BACL</name>
<dbReference type="Pfam" id="PF04542">
    <property type="entry name" value="Sigma70_r2"/>
    <property type="match status" value="1"/>
</dbReference>
<dbReference type="AlphaFoldDB" id="A0A433RV24"/>
<dbReference type="Proteomes" id="UP000288623">
    <property type="component" value="Unassembled WGS sequence"/>
</dbReference>
<dbReference type="InterPro" id="IPR007627">
    <property type="entry name" value="RNA_pol_sigma70_r2"/>
</dbReference>
<dbReference type="CDD" id="cd06171">
    <property type="entry name" value="Sigma70_r4"/>
    <property type="match status" value="1"/>
</dbReference>
<keyword evidence="4" id="KW-0238">DNA-binding</keyword>
<keyword evidence="5" id="KW-0804">Transcription</keyword>
<evidence type="ECO:0000256" key="2">
    <source>
        <dbReference type="ARBA" id="ARBA00023015"/>
    </source>
</evidence>
<dbReference type="InterPro" id="IPR007630">
    <property type="entry name" value="RNA_pol_sigma70_r4"/>
</dbReference>
<keyword evidence="3" id="KW-0731">Sigma factor</keyword>
<dbReference type="OrthoDB" id="9782703at2"/>
<dbReference type="Gene3D" id="1.10.1740.10">
    <property type="match status" value="1"/>
</dbReference>
<comment type="caution">
    <text evidence="8">The sequence shown here is derived from an EMBL/GenBank/DDBJ whole genome shotgun (WGS) entry which is preliminary data.</text>
</comment>
<feature type="domain" description="RNA polymerase sigma-70 region 2" evidence="6">
    <location>
        <begin position="21"/>
        <end position="88"/>
    </location>
</feature>
<dbReference type="InterPro" id="IPR014284">
    <property type="entry name" value="RNA_pol_sigma-70_dom"/>
</dbReference>
<sequence>MEIHKLFKKAKKGNDKAFEKLFEPYEADIYRIAYVYVKNESDALDVLQETACKAFEKIHGLKEPAYFKTWLIKIAINNALNLLRGKQKIIYMSEVLPEKAIVNQNHIDQKILLEQVMNVLTNEEKSVILLKYYQDLPYTEVANILQIPLGTAKSICYRALKKLRIRIEKEDMYESN</sequence>
<evidence type="ECO:0000256" key="5">
    <source>
        <dbReference type="ARBA" id="ARBA00023163"/>
    </source>
</evidence>
<dbReference type="GO" id="GO:0003677">
    <property type="term" value="F:DNA binding"/>
    <property type="evidence" value="ECO:0007669"/>
    <property type="project" value="UniProtKB-KW"/>
</dbReference>
<dbReference type="EMBL" id="JTFC01000027">
    <property type="protein sequence ID" value="RUS57141.1"/>
    <property type="molecule type" value="Genomic_DNA"/>
</dbReference>
<gene>
    <name evidence="8" type="ORF">QI30_07570</name>
</gene>
<organism evidence="8 9">
    <name type="scientific">Candidatus Kurthia intestinigallinarum</name>
    <dbReference type="NCBI Taxonomy" id="1562256"/>
    <lineage>
        <taxon>Bacteria</taxon>
        <taxon>Bacillati</taxon>
        <taxon>Bacillota</taxon>
        <taxon>Bacilli</taxon>
        <taxon>Bacillales</taxon>
        <taxon>Caryophanaceae</taxon>
        <taxon>Kurthia</taxon>
    </lineage>
</organism>
<dbReference type="PANTHER" id="PTHR43133:SF51">
    <property type="entry name" value="RNA POLYMERASE SIGMA FACTOR"/>
    <property type="match status" value="1"/>
</dbReference>
<dbReference type="NCBIfam" id="TIGR02937">
    <property type="entry name" value="sigma70-ECF"/>
    <property type="match status" value="1"/>
</dbReference>
<dbReference type="SUPFAM" id="SSF88946">
    <property type="entry name" value="Sigma2 domain of RNA polymerase sigma factors"/>
    <property type="match status" value="1"/>
</dbReference>
<dbReference type="InterPro" id="IPR013324">
    <property type="entry name" value="RNA_pol_sigma_r3/r4-like"/>
</dbReference>
<evidence type="ECO:0000313" key="8">
    <source>
        <dbReference type="EMBL" id="RUS57141.1"/>
    </source>
</evidence>
<dbReference type="Gene3D" id="1.10.10.10">
    <property type="entry name" value="Winged helix-like DNA-binding domain superfamily/Winged helix DNA-binding domain"/>
    <property type="match status" value="1"/>
</dbReference>
<dbReference type="PANTHER" id="PTHR43133">
    <property type="entry name" value="RNA POLYMERASE ECF-TYPE SIGMA FACTO"/>
    <property type="match status" value="1"/>
</dbReference>
<dbReference type="InterPro" id="IPR013325">
    <property type="entry name" value="RNA_pol_sigma_r2"/>
</dbReference>
<dbReference type="InterPro" id="IPR039425">
    <property type="entry name" value="RNA_pol_sigma-70-like"/>
</dbReference>
<feature type="domain" description="RNA polymerase sigma-70 region 4" evidence="7">
    <location>
        <begin position="117"/>
        <end position="164"/>
    </location>
</feature>
<dbReference type="SUPFAM" id="SSF88659">
    <property type="entry name" value="Sigma3 and sigma4 domains of RNA polymerase sigma factors"/>
    <property type="match status" value="1"/>
</dbReference>
<dbReference type="GO" id="GO:0016987">
    <property type="term" value="F:sigma factor activity"/>
    <property type="evidence" value="ECO:0007669"/>
    <property type="project" value="UniProtKB-KW"/>
</dbReference>
<evidence type="ECO:0000256" key="3">
    <source>
        <dbReference type="ARBA" id="ARBA00023082"/>
    </source>
</evidence>
<evidence type="ECO:0008006" key="10">
    <source>
        <dbReference type="Google" id="ProtNLM"/>
    </source>
</evidence>
<proteinExistence type="inferred from homology"/>
<keyword evidence="9" id="KW-1185">Reference proteome</keyword>
<keyword evidence="2" id="KW-0805">Transcription regulation</keyword>
<comment type="similarity">
    <text evidence="1">Belongs to the sigma-70 factor family. ECF subfamily.</text>
</comment>
<evidence type="ECO:0000256" key="4">
    <source>
        <dbReference type="ARBA" id="ARBA00023125"/>
    </source>
</evidence>
<protein>
    <recommendedName>
        <fullName evidence="10">RNA polymerase</fullName>
    </recommendedName>
</protein>
<dbReference type="InterPro" id="IPR036388">
    <property type="entry name" value="WH-like_DNA-bd_sf"/>
</dbReference>
<accession>A0A433RV24</accession>
<evidence type="ECO:0000259" key="7">
    <source>
        <dbReference type="Pfam" id="PF04545"/>
    </source>
</evidence>
<evidence type="ECO:0000256" key="1">
    <source>
        <dbReference type="ARBA" id="ARBA00010641"/>
    </source>
</evidence>
<dbReference type="GO" id="GO:0006352">
    <property type="term" value="P:DNA-templated transcription initiation"/>
    <property type="evidence" value="ECO:0007669"/>
    <property type="project" value="InterPro"/>
</dbReference>
<evidence type="ECO:0000313" key="9">
    <source>
        <dbReference type="Proteomes" id="UP000288623"/>
    </source>
</evidence>